<keyword evidence="7" id="KW-0808">Transferase</keyword>
<dbReference type="Gene3D" id="3.40.50.720">
    <property type="entry name" value="NAD(P)-binding Rossmann-like Domain"/>
    <property type="match status" value="1"/>
</dbReference>
<dbReference type="SMART" id="SM00881">
    <property type="entry name" value="CoA_binding"/>
    <property type="match status" value="1"/>
</dbReference>
<dbReference type="InterPro" id="IPR016102">
    <property type="entry name" value="Succinyl-CoA_synth-like"/>
</dbReference>
<dbReference type="InterPro" id="IPR011761">
    <property type="entry name" value="ATP-grasp"/>
</dbReference>
<dbReference type="PANTHER" id="PTHR43334:SF1">
    <property type="entry name" value="3-HYDROXYPROPIONATE--COA LIGASE [ADP-FORMING]"/>
    <property type="match status" value="1"/>
</dbReference>
<evidence type="ECO:0000256" key="3">
    <source>
        <dbReference type="ARBA" id="ARBA00022840"/>
    </source>
</evidence>
<dbReference type="InterPro" id="IPR043938">
    <property type="entry name" value="Ligase_CoA_dom"/>
</dbReference>
<dbReference type="Proteomes" id="UP001596501">
    <property type="component" value="Unassembled WGS sequence"/>
</dbReference>
<gene>
    <name evidence="7" type="ORF">ACFQPB_04155</name>
</gene>
<dbReference type="Pfam" id="PF13549">
    <property type="entry name" value="ATP-grasp_5"/>
    <property type="match status" value="1"/>
</dbReference>
<evidence type="ECO:0000313" key="8">
    <source>
        <dbReference type="Proteomes" id="UP001596501"/>
    </source>
</evidence>
<comment type="caution">
    <text evidence="7">The sequence shown here is derived from an EMBL/GenBank/DDBJ whole genome shotgun (WGS) entry which is preliminary data.</text>
</comment>
<dbReference type="EC" id="2.3.1.-" evidence="7"/>
<dbReference type="SUPFAM" id="SSF51735">
    <property type="entry name" value="NAD(P)-binding Rossmann-fold domains"/>
    <property type="match status" value="1"/>
</dbReference>
<dbReference type="InterPro" id="IPR013815">
    <property type="entry name" value="ATP_grasp_subdomain_1"/>
</dbReference>
<name>A0ABW2QGG4_9BURK</name>
<dbReference type="InterPro" id="IPR016181">
    <property type="entry name" value="Acyl_CoA_acyltransferase"/>
</dbReference>
<dbReference type="PROSITE" id="PS51186">
    <property type="entry name" value="GNAT"/>
    <property type="match status" value="1"/>
</dbReference>
<evidence type="ECO:0000256" key="4">
    <source>
        <dbReference type="PROSITE-ProRule" id="PRU00409"/>
    </source>
</evidence>
<dbReference type="Pfam" id="PF00583">
    <property type="entry name" value="Acetyltransf_1"/>
    <property type="match status" value="1"/>
</dbReference>
<keyword evidence="2 4" id="KW-0547">Nucleotide-binding</keyword>
<dbReference type="InterPro" id="IPR000182">
    <property type="entry name" value="GNAT_dom"/>
</dbReference>
<dbReference type="SUPFAM" id="SSF56059">
    <property type="entry name" value="Glutathione synthetase ATP-binding domain-like"/>
    <property type="match status" value="1"/>
</dbReference>
<dbReference type="Pfam" id="PF19045">
    <property type="entry name" value="Ligase_CoA_2"/>
    <property type="match status" value="1"/>
</dbReference>
<protein>
    <submittedName>
        <fullName evidence="7">GNAT family N-acetyltransferase</fullName>
        <ecNumber evidence="7">2.3.1.-</ecNumber>
    </submittedName>
</protein>
<keyword evidence="3 4" id="KW-0067">ATP-binding</keyword>
<dbReference type="SUPFAM" id="SSF52210">
    <property type="entry name" value="Succinyl-CoA synthetase domains"/>
    <property type="match status" value="2"/>
</dbReference>
<sequence length="891" mass="95087">MSIRNLDALFAPNTVAVFGASERPGSVGATIWRNLRAEFSGQLLGVNPKRREIDGVPVYPSAAALPAVPDLAVICTPAATVPGLIEELGRLGTRAAVVVTAGLDKAQKQRMLDAARRHTLRILGPNCIGMLVPHWGLNASFAHIGAQKGDIAFVSQSGALVTAMLDWAGSRGIGFSHFVSLGEHADVDFGDMLDYLGSDPRTRAILLYIESIEAPRKFMSAARAAARNKPVIVVKAGRSAQGQKAAASHTGALAGSDDVFDAAISRAGMLRVFTLQHLFLAAELLARFRDNKSERMVILTNGGGAGVMAADAAAHAGVELTELDEAMLARLDAVLPANWSRGNPVDIIGDAPGQRYVDALTALREDRHSAILFVQAPTAIVPSTDIARALLPLATLKPSRLMGCWLGFDAVNEARAIFRGAGVPDYDTPEEAVRAFSFLQAYRRHQEELLQTPSSAPLGPVADLAAIRAIVNDVLGSGRELLSEPEAKALLHAAGLPVVPTHIAAADAEAAVRAAQAVGFPVVIKILSHQISHKSDVGGVRLNLANADEVREAARAMLARVAAERPGALVDGFTVQPMVKLRQSHELIVGASVDPLFGPVILFGQGGVSVEVVADRALALPPLNGPLAQALIARTRVAKLLRGYRDQPAADMAAIERVLVAISQLLADVPEIAELDINPLVVNADGAVALDARVRLSAQRPAGAANFAIRPYPVEQEERITHLGRELLLRPIRPEDELQHRAFIEKLSPEDVRLRVFYSRRTIEHSELARLTQIDYAREVAFIAEGELPDGGHETLGTVRAGIDPDNDSAEFGVIVRSDIKGGGLGHMLMDKLVRTLRAHGTRRIVGTVLKENSRMRLLAKRLGFAESPSDDDPGLVHIELPLHTTGAQEP</sequence>
<accession>A0ABW2QGG4</accession>
<dbReference type="Pfam" id="PF13380">
    <property type="entry name" value="CoA_binding_2"/>
    <property type="match status" value="1"/>
</dbReference>
<dbReference type="Gene3D" id="3.30.470.20">
    <property type="entry name" value="ATP-grasp fold, B domain"/>
    <property type="match status" value="1"/>
</dbReference>
<dbReference type="Gene3D" id="3.40.50.261">
    <property type="entry name" value="Succinyl-CoA synthetase domains"/>
    <property type="match status" value="2"/>
</dbReference>
<dbReference type="GO" id="GO:0016746">
    <property type="term" value="F:acyltransferase activity"/>
    <property type="evidence" value="ECO:0007669"/>
    <property type="project" value="UniProtKB-KW"/>
</dbReference>
<keyword evidence="7" id="KW-0012">Acyltransferase</keyword>
<dbReference type="InterPro" id="IPR051538">
    <property type="entry name" value="Acyl-CoA_Synth/Transferase"/>
</dbReference>
<dbReference type="EMBL" id="JBHTCA010000002">
    <property type="protein sequence ID" value="MFC7408042.1"/>
    <property type="molecule type" value="Genomic_DNA"/>
</dbReference>
<dbReference type="Gene3D" id="3.40.630.30">
    <property type="match status" value="1"/>
</dbReference>
<evidence type="ECO:0000259" key="6">
    <source>
        <dbReference type="PROSITE" id="PS51186"/>
    </source>
</evidence>
<dbReference type="InterPro" id="IPR036291">
    <property type="entry name" value="NAD(P)-bd_dom_sf"/>
</dbReference>
<dbReference type="Pfam" id="PF13607">
    <property type="entry name" value="Succ_CoA_lig"/>
    <property type="match status" value="1"/>
</dbReference>
<dbReference type="PROSITE" id="PS50975">
    <property type="entry name" value="ATP_GRASP"/>
    <property type="match status" value="1"/>
</dbReference>
<dbReference type="RefSeq" id="WP_382219985.1">
    <property type="nucleotide sequence ID" value="NZ_JBHTCA010000002.1"/>
</dbReference>
<dbReference type="SUPFAM" id="SSF55729">
    <property type="entry name" value="Acyl-CoA N-acyltransferases (Nat)"/>
    <property type="match status" value="1"/>
</dbReference>
<feature type="domain" description="ATP-grasp" evidence="5">
    <location>
        <begin position="488"/>
        <end position="525"/>
    </location>
</feature>
<proteinExistence type="predicted"/>
<organism evidence="7 8">
    <name type="scientific">Hydrogenophaga atypica</name>
    <dbReference type="NCBI Taxonomy" id="249409"/>
    <lineage>
        <taxon>Bacteria</taxon>
        <taxon>Pseudomonadati</taxon>
        <taxon>Pseudomonadota</taxon>
        <taxon>Betaproteobacteria</taxon>
        <taxon>Burkholderiales</taxon>
        <taxon>Comamonadaceae</taxon>
        <taxon>Hydrogenophaga</taxon>
    </lineage>
</organism>
<keyword evidence="8" id="KW-1185">Reference proteome</keyword>
<dbReference type="InterPro" id="IPR003781">
    <property type="entry name" value="CoA-bd"/>
</dbReference>
<keyword evidence="1" id="KW-0436">Ligase</keyword>
<dbReference type="InterPro" id="IPR032875">
    <property type="entry name" value="Succ_CoA_lig_flav_dom"/>
</dbReference>
<evidence type="ECO:0000256" key="2">
    <source>
        <dbReference type="ARBA" id="ARBA00022741"/>
    </source>
</evidence>
<reference evidence="8" key="1">
    <citation type="journal article" date="2019" name="Int. J. Syst. Evol. Microbiol.">
        <title>The Global Catalogue of Microorganisms (GCM) 10K type strain sequencing project: providing services to taxonomists for standard genome sequencing and annotation.</title>
        <authorList>
            <consortium name="The Broad Institute Genomics Platform"/>
            <consortium name="The Broad Institute Genome Sequencing Center for Infectious Disease"/>
            <person name="Wu L."/>
            <person name="Ma J."/>
        </authorList>
    </citation>
    <scope>NUCLEOTIDE SEQUENCE [LARGE SCALE GENOMIC DNA]</scope>
    <source>
        <strain evidence="8">CGMCC 1.12371</strain>
    </source>
</reference>
<feature type="domain" description="N-acetyltransferase" evidence="6">
    <location>
        <begin position="727"/>
        <end position="886"/>
    </location>
</feature>
<evidence type="ECO:0000313" key="7">
    <source>
        <dbReference type="EMBL" id="MFC7408042.1"/>
    </source>
</evidence>
<evidence type="ECO:0000256" key="1">
    <source>
        <dbReference type="ARBA" id="ARBA00022598"/>
    </source>
</evidence>
<dbReference type="PANTHER" id="PTHR43334">
    <property type="entry name" value="ACETATE--COA LIGASE [ADP-FORMING]"/>
    <property type="match status" value="1"/>
</dbReference>
<evidence type="ECO:0000259" key="5">
    <source>
        <dbReference type="PROSITE" id="PS50975"/>
    </source>
</evidence>
<dbReference type="Gene3D" id="3.30.1490.20">
    <property type="entry name" value="ATP-grasp fold, A domain"/>
    <property type="match status" value="1"/>
</dbReference>